<proteinExistence type="inferred from homology"/>
<gene>
    <name evidence="6" type="primary">fabG</name>
    <name evidence="6" type="ORF">GCM10011588_29920</name>
</gene>
<evidence type="ECO:0000256" key="3">
    <source>
        <dbReference type="ARBA" id="ARBA00022512"/>
    </source>
</evidence>
<organism evidence="6 7">
    <name type="scientific">Nocardia jinanensis</name>
    <dbReference type="NCBI Taxonomy" id="382504"/>
    <lineage>
        <taxon>Bacteria</taxon>
        <taxon>Bacillati</taxon>
        <taxon>Actinomycetota</taxon>
        <taxon>Actinomycetes</taxon>
        <taxon>Mycobacteriales</taxon>
        <taxon>Nocardiaceae</taxon>
        <taxon>Nocardia</taxon>
    </lineage>
</organism>
<dbReference type="EMBL" id="BMMH01000005">
    <property type="protein sequence ID" value="GGL13503.1"/>
    <property type="molecule type" value="Genomic_DNA"/>
</dbReference>
<dbReference type="Pfam" id="PF13561">
    <property type="entry name" value="adh_short_C2"/>
    <property type="match status" value="1"/>
</dbReference>
<dbReference type="AlphaFoldDB" id="A0A917RLC8"/>
<name>A0A917RLC8_9NOCA</name>
<reference evidence="6" key="1">
    <citation type="journal article" date="2014" name="Int. J. Syst. Evol. Microbiol.">
        <title>Complete genome sequence of Corynebacterium casei LMG S-19264T (=DSM 44701T), isolated from a smear-ripened cheese.</title>
        <authorList>
            <consortium name="US DOE Joint Genome Institute (JGI-PGF)"/>
            <person name="Walter F."/>
            <person name="Albersmeier A."/>
            <person name="Kalinowski J."/>
            <person name="Ruckert C."/>
        </authorList>
    </citation>
    <scope>NUCLEOTIDE SEQUENCE</scope>
    <source>
        <strain evidence="6">CGMCC 4.3508</strain>
    </source>
</reference>
<evidence type="ECO:0000313" key="6">
    <source>
        <dbReference type="EMBL" id="GGL13503.1"/>
    </source>
</evidence>
<dbReference type="RefSeq" id="WP_062997565.1">
    <property type="nucleotide sequence ID" value="NZ_BMMH01000005.1"/>
</dbReference>
<dbReference type="GO" id="GO:0004316">
    <property type="term" value="F:3-oxoacyl-[acyl-carrier-protein] reductase (NADPH) activity"/>
    <property type="evidence" value="ECO:0007669"/>
    <property type="project" value="UniProtKB-EC"/>
</dbReference>
<comment type="caution">
    <text evidence="6">The sequence shown here is derived from an EMBL/GenBank/DDBJ whole genome shotgun (WGS) entry which is preliminary data.</text>
</comment>
<dbReference type="SUPFAM" id="SSF51735">
    <property type="entry name" value="NAD(P)-binding Rossmann-fold domains"/>
    <property type="match status" value="1"/>
</dbReference>
<evidence type="ECO:0000256" key="4">
    <source>
        <dbReference type="ARBA" id="ARBA00040781"/>
    </source>
</evidence>
<protein>
    <recommendedName>
        <fullName evidence="4">3-oxoacyl-[acyl-carrier-protein] reductase MabA</fullName>
    </recommendedName>
</protein>
<evidence type="ECO:0000256" key="2">
    <source>
        <dbReference type="ARBA" id="ARBA00006484"/>
    </source>
</evidence>
<dbReference type="InterPro" id="IPR002347">
    <property type="entry name" value="SDR_fam"/>
</dbReference>
<dbReference type="PANTHER" id="PTHR42879:SF6">
    <property type="entry name" value="NADPH-DEPENDENT REDUCTASE BACG"/>
    <property type="match status" value="1"/>
</dbReference>
<comment type="similarity">
    <text evidence="2">Belongs to the short-chain dehydrogenases/reductases (SDR) family.</text>
</comment>
<keyword evidence="3" id="KW-0134">Cell wall</keyword>
<dbReference type="InterPro" id="IPR050259">
    <property type="entry name" value="SDR"/>
</dbReference>
<dbReference type="PRINTS" id="PR00081">
    <property type="entry name" value="GDHRDH"/>
</dbReference>
<sequence length="265" mass="28299">MDFGIEDRVALVVGGSRGMGFEVAKMLAAEGSRVAIAARTAADVEAAVDRIRRQGGTAFGVTADCSDRDEVGRAVELVRREFGPPLIVIGQAKYQRPGDFADITDAAPLRESFEAYTVSQFYLLHAVLPGMREAGWGRFVHIGSATAKEPTGSIHHVVANATRPATVGLLKTVADEYARFGITINTVAPGWIETESAIQYLDAVVGAGSESERREFMLTKARVPAGRIGRPAEIASLVTYLCSADAGYVNGNWIEVDGGLHRSAF</sequence>
<keyword evidence="7" id="KW-1185">Reference proteome</keyword>
<evidence type="ECO:0000256" key="1">
    <source>
        <dbReference type="ARBA" id="ARBA00004191"/>
    </source>
</evidence>
<dbReference type="Proteomes" id="UP000638263">
    <property type="component" value="Unassembled WGS sequence"/>
</dbReference>
<reference evidence="6" key="2">
    <citation type="submission" date="2020-09" db="EMBL/GenBank/DDBJ databases">
        <authorList>
            <person name="Sun Q."/>
            <person name="Zhou Y."/>
        </authorList>
    </citation>
    <scope>NUCLEOTIDE SEQUENCE</scope>
    <source>
        <strain evidence="6">CGMCC 4.3508</strain>
    </source>
</reference>
<dbReference type="InterPro" id="IPR036291">
    <property type="entry name" value="NAD(P)-bd_dom_sf"/>
</dbReference>
<comment type="subcellular location">
    <subcellularLocation>
        <location evidence="1">Secreted</location>
        <location evidence="1">Cell wall</location>
    </subcellularLocation>
</comment>
<keyword evidence="3" id="KW-0964">Secreted</keyword>
<dbReference type="Gene3D" id="3.40.50.720">
    <property type="entry name" value="NAD(P)-binding Rossmann-like Domain"/>
    <property type="match status" value="1"/>
</dbReference>
<dbReference type="PANTHER" id="PTHR42879">
    <property type="entry name" value="3-OXOACYL-(ACYL-CARRIER-PROTEIN) REDUCTASE"/>
    <property type="match status" value="1"/>
</dbReference>
<comment type="catalytic activity">
    <reaction evidence="5">
        <text>a (3R)-hydroxyacyl-[ACP] + NADP(+) = a 3-oxoacyl-[ACP] + NADPH + H(+)</text>
        <dbReference type="Rhea" id="RHEA:17397"/>
        <dbReference type="Rhea" id="RHEA-COMP:9916"/>
        <dbReference type="Rhea" id="RHEA-COMP:9945"/>
        <dbReference type="ChEBI" id="CHEBI:15378"/>
        <dbReference type="ChEBI" id="CHEBI:57783"/>
        <dbReference type="ChEBI" id="CHEBI:58349"/>
        <dbReference type="ChEBI" id="CHEBI:78776"/>
        <dbReference type="ChEBI" id="CHEBI:78827"/>
        <dbReference type="EC" id="1.1.1.100"/>
    </reaction>
    <physiologicalReaction direction="right-to-left" evidence="5">
        <dbReference type="Rhea" id="RHEA:17399"/>
    </physiologicalReaction>
</comment>
<accession>A0A917RLC8</accession>
<evidence type="ECO:0000313" key="7">
    <source>
        <dbReference type="Proteomes" id="UP000638263"/>
    </source>
</evidence>
<evidence type="ECO:0000256" key="5">
    <source>
        <dbReference type="ARBA" id="ARBA00047400"/>
    </source>
</evidence>